<sequence>MKSPLGVIWGISLALLCPAALAAELELQGTRLLVSGMLDGTAVKAFEEQLASGHIRTVVFENSLGGTPEVASEFAQAIRANGVNTEVKGQCHAACAYAFLAGKEHRFGRGFQVNGLLIPVAGRPRPADLVSRWNGDDGVRTLSDFIAPPAEAAPTDTAATALPSAAAASASAPAAVQAAAAPKERWQANQGVLFVSTPTLFGRVYNSFYCDGTQGRDMSRCELLSDADPYKLGVLTP</sequence>
<feature type="signal peptide" evidence="1">
    <location>
        <begin position="1"/>
        <end position="22"/>
    </location>
</feature>
<reference evidence="2 3" key="1">
    <citation type="submission" date="2024-03" db="EMBL/GenBank/DDBJ databases">
        <title>Novel species of the genus Variovorax.</title>
        <authorList>
            <person name="Liu Q."/>
            <person name="Xin Y.-H."/>
        </authorList>
    </citation>
    <scope>NUCLEOTIDE SEQUENCE [LARGE SCALE GENOMIC DNA]</scope>
    <source>
        <strain evidence="2 3">KACC 18899</strain>
    </source>
</reference>
<dbReference type="EMBL" id="JBBKZU010000026">
    <property type="protein sequence ID" value="MEJ8815921.1"/>
    <property type="molecule type" value="Genomic_DNA"/>
</dbReference>
<keyword evidence="3" id="KW-1185">Reference proteome</keyword>
<accession>A0ABU8VQX2</accession>
<protein>
    <submittedName>
        <fullName evidence="2">Uncharacterized protein</fullName>
    </submittedName>
</protein>
<keyword evidence="1" id="KW-0732">Signal</keyword>
<evidence type="ECO:0000256" key="1">
    <source>
        <dbReference type="SAM" id="SignalP"/>
    </source>
</evidence>
<comment type="caution">
    <text evidence="2">The sequence shown here is derived from an EMBL/GenBank/DDBJ whole genome shotgun (WGS) entry which is preliminary data.</text>
</comment>
<evidence type="ECO:0000313" key="3">
    <source>
        <dbReference type="Proteomes" id="UP001365846"/>
    </source>
</evidence>
<gene>
    <name evidence="2" type="ORF">WKW77_33010</name>
</gene>
<name>A0ABU8VQX2_9BURK</name>
<dbReference type="RefSeq" id="WP_340361115.1">
    <property type="nucleotide sequence ID" value="NZ_JBBKZU010000026.1"/>
</dbReference>
<dbReference type="Proteomes" id="UP001365846">
    <property type="component" value="Unassembled WGS sequence"/>
</dbReference>
<evidence type="ECO:0000313" key="2">
    <source>
        <dbReference type="EMBL" id="MEJ8815921.1"/>
    </source>
</evidence>
<proteinExistence type="predicted"/>
<organism evidence="2 3">
    <name type="scientific">Variovorax ureilyticus</name>
    <dbReference type="NCBI Taxonomy" id="1836198"/>
    <lineage>
        <taxon>Bacteria</taxon>
        <taxon>Pseudomonadati</taxon>
        <taxon>Pseudomonadota</taxon>
        <taxon>Betaproteobacteria</taxon>
        <taxon>Burkholderiales</taxon>
        <taxon>Comamonadaceae</taxon>
        <taxon>Variovorax</taxon>
    </lineage>
</organism>
<feature type="chain" id="PRO_5047063762" evidence="1">
    <location>
        <begin position="23"/>
        <end position="237"/>
    </location>
</feature>